<evidence type="ECO:0000259" key="4">
    <source>
        <dbReference type="PROSITE" id="PS50995"/>
    </source>
</evidence>
<dbReference type="PANTHER" id="PTHR33164:SF43">
    <property type="entry name" value="HTH-TYPE TRANSCRIPTIONAL REPRESSOR YETL"/>
    <property type="match status" value="1"/>
</dbReference>
<evidence type="ECO:0000256" key="2">
    <source>
        <dbReference type="ARBA" id="ARBA00023125"/>
    </source>
</evidence>
<evidence type="ECO:0000313" key="6">
    <source>
        <dbReference type="Proteomes" id="UP001279642"/>
    </source>
</evidence>
<protein>
    <submittedName>
        <fullName evidence="5">MarR family transcriptional regulator</fullName>
    </submittedName>
</protein>
<dbReference type="RefSeq" id="WP_320506863.1">
    <property type="nucleotide sequence ID" value="NZ_JAXCLW010000001.1"/>
</dbReference>
<dbReference type="EMBL" id="JAXCLW010000001">
    <property type="protein sequence ID" value="MDY0881815.1"/>
    <property type="molecule type" value="Genomic_DNA"/>
</dbReference>
<proteinExistence type="predicted"/>
<dbReference type="SUPFAM" id="SSF46785">
    <property type="entry name" value="Winged helix' DNA-binding domain"/>
    <property type="match status" value="1"/>
</dbReference>
<dbReference type="PANTHER" id="PTHR33164">
    <property type="entry name" value="TRANSCRIPTIONAL REGULATOR, MARR FAMILY"/>
    <property type="match status" value="1"/>
</dbReference>
<dbReference type="InterPro" id="IPR036390">
    <property type="entry name" value="WH_DNA-bd_sf"/>
</dbReference>
<dbReference type="InterPro" id="IPR036388">
    <property type="entry name" value="WH-like_DNA-bd_sf"/>
</dbReference>
<comment type="caution">
    <text evidence="5">The sequence shown here is derived from an EMBL/GenBank/DDBJ whole genome shotgun (WGS) entry which is preliminary data.</text>
</comment>
<dbReference type="PRINTS" id="PR00598">
    <property type="entry name" value="HTHMARR"/>
</dbReference>
<gene>
    <name evidence="5" type="ORF">SMD27_03095</name>
</gene>
<accession>A0ABU5E669</accession>
<keyword evidence="6" id="KW-1185">Reference proteome</keyword>
<organism evidence="5 6">
    <name type="scientific">Dongia soli</name>
    <dbReference type="NCBI Taxonomy" id="600628"/>
    <lineage>
        <taxon>Bacteria</taxon>
        <taxon>Pseudomonadati</taxon>
        <taxon>Pseudomonadota</taxon>
        <taxon>Alphaproteobacteria</taxon>
        <taxon>Rhodospirillales</taxon>
        <taxon>Dongiaceae</taxon>
        <taxon>Dongia</taxon>
    </lineage>
</organism>
<feature type="domain" description="HTH marR-type" evidence="4">
    <location>
        <begin position="35"/>
        <end position="164"/>
    </location>
</feature>
<sequence length="164" mass="18272">MTTSDRGGAGQTRKGAAVRRVGADRLLVKADYEALAEFRYYLRRFLDFSQRAARDFGLTPQQHQALLSIMGKPGDGLITISELADHLLVKHHSAVELTDRLEALGLVQRQTDETDRRRVLLSLTASAQDLLARMSSVHLEELRRIGPQLTALLAGLERDRAEVI</sequence>
<evidence type="ECO:0000313" key="5">
    <source>
        <dbReference type="EMBL" id="MDY0881815.1"/>
    </source>
</evidence>
<keyword evidence="3" id="KW-0804">Transcription</keyword>
<dbReference type="PROSITE" id="PS01117">
    <property type="entry name" value="HTH_MARR_1"/>
    <property type="match status" value="1"/>
</dbReference>
<dbReference type="InterPro" id="IPR000835">
    <property type="entry name" value="HTH_MarR-typ"/>
</dbReference>
<dbReference type="Gene3D" id="1.10.10.10">
    <property type="entry name" value="Winged helix-like DNA-binding domain superfamily/Winged helix DNA-binding domain"/>
    <property type="match status" value="1"/>
</dbReference>
<dbReference type="PROSITE" id="PS50995">
    <property type="entry name" value="HTH_MARR_2"/>
    <property type="match status" value="1"/>
</dbReference>
<evidence type="ECO:0000256" key="3">
    <source>
        <dbReference type="ARBA" id="ARBA00023163"/>
    </source>
</evidence>
<keyword evidence="1" id="KW-0805">Transcription regulation</keyword>
<reference evidence="5 6" key="1">
    <citation type="journal article" date="2016" name="Antonie Van Leeuwenhoek">
        <title>Dongia soli sp. nov., isolated from soil from Dokdo, Korea.</title>
        <authorList>
            <person name="Kim D.U."/>
            <person name="Lee H."/>
            <person name="Kim H."/>
            <person name="Kim S.G."/>
            <person name="Ka J.O."/>
        </authorList>
    </citation>
    <scope>NUCLEOTIDE SEQUENCE [LARGE SCALE GENOMIC DNA]</scope>
    <source>
        <strain evidence="5 6">D78</strain>
    </source>
</reference>
<dbReference type="Proteomes" id="UP001279642">
    <property type="component" value="Unassembled WGS sequence"/>
</dbReference>
<dbReference type="InterPro" id="IPR023187">
    <property type="entry name" value="Tscrpt_reg_MarR-type_CS"/>
</dbReference>
<name>A0ABU5E669_9PROT</name>
<dbReference type="Pfam" id="PF12802">
    <property type="entry name" value="MarR_2"/>
    <property type="match status" value="1"/>
</dbReference>
<dbReference type="SMART" id="SM00347">
    <property type="entry name" value="HTH_MARR"/>
    <property type="match status" value="1"/>
</dbReference>
<dbReference type="InterPro" id="IPR039422">
    <property type="entry name" value="MarR/SlyA-like"/>
</dbReference>
<keyword evidence="2" id="KW-0238">DNA-binding</keyword>
<evidence type="ECO:0000256" key="1">
    <source>
        <dbReference type="ARBA" id="ARBA00023015"/>
    </source>
</evidence>